<evidence type="ECO:0000256" key="4">
    <source>
        <dbReference type="ARBA" id="ARBA00022741"/>
    </source>
</evidence>
<feature type="binding site" evidence="8">
    <location>
        <begin position="66"/>
        <end position="73"/>
    </location>
    <ligand>
        <name>ATP</name>
        <dbReference type="ChEBI" id="CHEBI:30616"/>
    </ligand>
</feature>
<sequence>MATDLEIARATPLRPIAEIAARAGIPDAALIPYGRHKAKVDLDFVRAAEARAGGGALVLVTGINPTAAGEGKTTTTIGLGDALNALGTRAMICLREPSLGPCFGTKGGATGGGRAQVAPMEEINLHFTGDFHAITSANNLLAAMADNHLYWGNGLGLDPRRITWRRAMDMNDRNLRSMVVGLGGAAQGVPREDGFDITVASEVMAIFCLARDLADLQARLGRIIVGHRRDGTPVTARDLKADGAMAALLRDAFAPNLVQTLEGSPALIHGGPFANIAHGCNSVVATRLGLRLAEVVVTEAGFGADLGAEKFLHIKCRAAGLAPAACVVVATVRALKLNGGAAKAELAREDLAALARGIPNLARHVENMGKFGLPVIVALNRFASDTEAEIAAVREAMARLGVEAVLCTHWADGAAGALDLARAVNAAIAAGTARYAPLYPEAMPLADKLRTIAREIYRAAEVQIPPAVAARLARWEEQGFGRLPVCVAKTQYSFSADPALLGAPEGHVLPVREVRLSAGAGFVVAICGDIMTMPGLPKRPAAEQIGLDAEGRIVGLF</sequence>
<evidence type="ECO:0000256" key="7">
    <source>
        <dbReference type="ARBA" id="ARBA00061363"/>
    </source>
</evidence>
<dbReference type="PROSITE" id="PS00722">
    <property type="entry name" value="FTHFS_2"/>
    <property type="match status" value="1"/>
</dbReference>
<dbReference type="SUPFAM" id="SSF52540">
    <property type="entry name" value="P-loop containing nucleoside triphosphate hydrolases"/>
    <property type="match status" value="1"/>
</dbReference>
<dbReference type="NCBIfam" id="NF010030">
    <property type="entry name" value="PRK13505.1"/>
    <property type="match status" value="1"/>
</dbReference>
<proteinExistence type="inferred from homology"/>
<dbReference type="Pfam" id="PF01268">
    <property type="entry name" value="FTHFS"/>
    <property type="match status" value="1"/>
</dbReference>
<protein>
    <recommendedName>
        <fullName evidence="8">Formate--tetrahydrofolate ligase</fullName>
        <ecNumber evidence="8">6.3.4.3</ecNumber>
    </recommendedName>
    <alternativeName>
        <fullName evidence="8">Formyltetrahydrofolate synthetase</fullName>
        <shortName evidence="8">FHS</shortName>
        <shortName evidence="8">FTHFS</shortName>
    </alternativeName>
</protein>
<dbReference type="FunFam" id="3.10.410.10:FF:000001">
    <property type="entry name" value="Putative formate--tetrahydrofolate ligase"/>
    <property type="match status" value="1"/>
</dbReference>
<keyword evidence="5 8" id="KW-0067">ATP-binding</keyword>
<evidence type="ECO:0000313" key="9">
    <source>
        <dbReference type="EMBL" id="GGG47415.1"/>
    </source>
</evidence>
<organism evidence="9 10">
    <name type="scientific">Caldovatus sediminis</name>
    <dbReference type="NCBI Taxonomy" id="2041189"/>
    <lineage>
        <taxon>Bacteria</taxon>
        <taxon>Pseudomonadati</taxon>
        <taxon>Pseudomonadota</taxon>
        <taxon>Alphaproteobacteria</taxon>
        <taxon>Acetobacterales</taxon>
        <taxon>Roseomonadaceae</taxon>
        <taxon>Caldovatus</taxon>
    </lineage>
</organism>
<dbReference type="Gene3D" id="3.30.1510.10">
    <property type="entry name" value="Domain 2, N(10)-formyltetrahydrofolate synthetase"/>
    <property type="match status" value="1"/>
</dbReference>
<dbReference type="HAMAP" id="MF_01543">
    <property type="entry name" value="FTHFS"/>
    <property type="match status" value="1"/>
</dbReference>
<evidence type="ECO:0000256" key="1">
    <source>
        <dbReference type="ARBA" id="ARBA00004777"/>
    </source>
</evidence>
<dbReference type="InterPro" id="IPR020628">
    <property type="entry name" value="Formate_THF_ligase_CS"/>
</dbReference>
<name>A0A8J2ZEQ3_9PROT</name>
<evidence type="ECO:0000256" key="8">
    <source>
        <dbReference type="HAMAP-Rule" id="MF_01543"/>
    </source>
</evidence>
<comment type="catalytic activity">
    <reaction evidence="6 8">
        <text>(6S)-5,6,7,8-tetrahydrofolate + formate + ATP = (6R)-10-formyltetrahydrofolate + ADP + phosphate</text>
        <dbReference type="Rhea" id="RHEA:20221"/>
        <dbReference type="ChEBI" id="CHEBI:15740"/>
        <dbReference type="ChEBI" id="CHEBI:30616"/>
        <dbReference type="ChEBI" id="CHEBI:43474"/>
        <dbReference type="ChEBI" id="CHEBI:57453"/>
        <dbReference type="ChEBI" id="CHEBI:195366"/>
        <dbReference type="ChEBI" id="CHEBI:456216"/>
        <dbReference type="EC" id="6.3.4.3"/>
    </reaction>
</comment>
<dbReference type="RefSeq" id="WP_188903205.1">
    <property type="nucleotide sequence ID" value="NZ_BMKS01000016.1"/>
</dbReference>
<comment type="caution">
    <text evidence="9">The sequence shown here is derived from an EMBL/GenBank/DDBJ whole genome shotgun (WGS) entry which is preliminary data.</text>
</comment>
<dbReference type="EC" id="6.3.4.3" evidence="8"/>
<dbReference type="GO" id="GO:0005524">
    <property type="term" value="F:ATP binding"/>
    <property type="evidence" value="ECO:0007669"/>
    <property type="project" value="UniProtKB-UniRule"/>
</dbReference>
<dbReference type="GO" id="GO:0004329">
    <property type="term" value="F:formate-tetrahydrofolate ligase activity"/>
    <property type="evidence" value="ECO:0007669"/>
    <property type="project" value="UniProtKB-UniRule"/>
</dbReference>
<dbReference type="UniPathway" id="UPA00193"/>
<dbReference type="EMBL" id="BMKS01000016">
    <property type="protein sequence ID" value="GGG47415.1"/>
    <property type="molecule type" value="Genomic_DNA"/>
</dbReference>
<evidence type="ECO:0000256" key="5">
    <source>
        <dbReference type="ARBA" id="ARBA00022840"/>
    </source>
</evidence>
<dbReference type="CDD" id="cd00477">
    <property type="entry name" value="FTHFS"/>
    <property type="match status" value="1"/>
</dbReference>
<dbReference type="InterPro" id="IPR000559">
    <property type="entry name" value="Formate_THF_ligase"/>
</dbReference>
<dbReference type="InterPro" id="IPR027417">
    <property type="entry name" value="P-loop_NTPase"/>
</dbReference>
<dbReference type="Gene3D" id="3.10.410.10">
    <property type="entry name" value="Formyltetrahydrofolate synthetase, domain 3"/>
    <property type="match status" value="1"/>
</dbReference>
<keyword evidence="3 8" id="KW-0436">Ligase</keyword>
<keyword evidence="4 8" id="KW-0547">Nucleotide-binding</keyword>
<reference evidence="9 10" key="1">
    <citation type="journal article" date="2014" name="Int. J. Syst. Evol. Microbiol.">
        <title>Complete genome sequence of Corynebacterium casei LMG S-19264T (=DSM 44701T), isolated from a smear-ripened cheese.</title>
        <authorList>
            <consortium name="US DOE Joint Genome Institute (JGI-PGF)"/>
            <person name="Walter F."/>
            <person name="Albersmeier A."/>
            <person name="Kalinowski J."/>
            <person name="Ruckert C."/>
        </authorList>
    </citation>
    <scope>NUCLEOTIDE SEQUENCE [LARGE SCALE GENOMIC DNA]</scope>
    <source>
        <strain evidence="9 10">CGMCC 1.16330</strain>
    </source>
</reference>
<evidence type="ECO:0000256" key="6">
    <source>
        <dbReference type="ARBA" id="ARBA00049033"/>
    </source>
</evidence>
<dbReference type="Gene3D" id="3.40.50.300">
    <property type="entry name" value="P-loop containing nucleotide triphosphate hydrolases"/>
    <property type="match status" value="1"/>
</dbReference>
<evidence type="ECO:0000313" key="10">
    <source>
        <dbReference type="Proteomes" id="UP000597507"/>
    </source>
</evidence>
<accession>A0A8J2ZEQ3</accession>
<keyword evidence="10" id="KW-1185">Reference proteome</keyword>
<dbReference type="AlphaFoldDB" id="A0A8J2ZEQ3"/>
<comment type="pathway">
    <text evidence="1 8">One-carbon metabolism; tetrahydrofolate interconversion.</text>
</comment>
<comment type="similarity">
    <text evidence="7 8">Belongs to the formate--tetrahydrofolate ligase family.</text>
</comment>
<gene>
    <name evidence="8 9" type="primary">fhs</name>
    <name evidence="9" type="ORF">GCM10010964_38490</name>
</gene>
<evidence type="ECO:0000256" key="3">
    <source>
        <dbReference type="ARBA" id="ARBA00022598"/>
    </source>
</evidence>
<dbReference type="FunFam" id="3.30.1510.10:FF:000001">
    <property type="entry name" value="Formate--tetrahydrofolate ligase"/>
    <property type="match status" value="1"/>
</dbReference>
<keyword evidence="2 8" id="KW-0554">One-carbon metabolism</keyword>
<evidence type="ECO:0000256" key="2">
    <source>
        <dbReference type="ARBA" id="ARBA00022563"/>
    </source>
</evidence>
<dbReference type="Proteomes" id="UP000597507">
    <property type="component" value="Unassembled WGS sequence"/>
</dbReference>
<dbReference type="GO" id="GO:0035999">
    <property type="term" value="P:tetrahydrofolate interconversion"/>
    <property type="evidence" value="ECO:0007669"/>
    <property type="project" value="UniProtKB-UniRule"/>
</dbReference>